<dbReference type="Pfam" id="PF04932">
    <property type="entry name" value="Wzy_C"/>
    <property type="match status" value="1"/>
</dbReference>
<comment type="caution">
    <text evidence="7">The sequence shown here is derived from an EMBL/GenBank/DDBJ whole genome shotgun (WGS) entry which is preliminary data.</text>
</comment>
<feature type="transmembrane region" description="Helical" evidence="5">
    <location>
        <begin position="209"/>
        <end position="229"/>
    </location>
</feature>
<evidence type="ECO:0000256" key="2">
    <source>
        <dbReference type="ARBA" id="ARBA00022692"/>
    </source>
</evidence>
<feature type="transmembrane region" description="Helical" evidence="5">
    <location>
        <begin position="80"/>
        <end position="99"/>
    </location>
</feature>
<feature type="transmembrane region" description="Helical" evidence="5">
    <location>
        <begin position="172"/>
        <end position="197"/>
    </location>
</feature>
<dbReference type="EMBL" id="SRIB01000004">
    <property type="protein sequence ID" value="TFZ40676.1"/>
    <property type="molecule type" value="Genomic_DNA"/>
</dbReference>
<feature type="transmembrane region" description="Helical" evidence="5">
    <location>
        <begin position="276"/>
        <end position="294"/>
    </location>
</feature>
<proteinExistence type="predicted"/>
<dbReference type="PANTHER" id="PTHR37422">
    <property type="entry name" value="TEICHURONIC ACID BIOSYNTHESIS PROTEIN TUAE"/>
    <property type="match status" value="1"/>
</dbReference>
<dbReference type="PANTHER" id="PTHR37422:SF13">
    <property type="entry name" value="LIPOPOLYSACCHARIDE BIOSYNTHESIS PROTEIN PA4999-RELATED"/>
    <property type="match status" value="1"/>
</dbReference>
<evidence type="ECO:0000256" key="3">
    <source>
        <dbReference type="ARBA" id="ARBA00022989"/>
    </source>
</evidence>
<evidence type="ECO:0000313" key="7">
    <source>
        <dbReference type="EMBL" id="TFZ40676.1"/>
    </source>
</evidence>
<feature type="transmembrane region" description="Helical" evidence="5">
    <location>
        <begin position="56"/>
        <end position="74"/>
    </location>
</feature>
<evidence type="ECO:0000259" key="6">
    <source>
        <dbReference type="Pfam" id="PF04932"/>
    </source>
</evidence>
<feature type="transmembrane region" description="Helical" evidence="5">
    <location>
        <begin position="144"/>
        <end position="160"/>
    </location>
</feature>
<dbReference type="OrthoDB" id="9806320at2"/>
<keyword evidence="2 5" id="KW-0812">Transmembrane</keyword>
<evidence type="ECO:0000256" key="5">
    <source>
        <dbReference type="SAM" id="Phobius"/>
    </source>
</evidence>
<dbReference type="SUPFAM" id="SSF48452">
    <property type="entry name" value="TPR-like"/>
    <property type="match status" value="1"/>
</dbReference>
<dbReference type="AlphaFoldDB" id="A0A4Z0D720"/>
<feature type="transmembrane region" description="Helical" evidence="5">
    <location>
        <begin position="314"/>
        <end position="337"/>
    </location>
</feature>
<keyword evidence="4 5" id="KW-0472">Membrane</keyword>
<name>A0A4Z0D720_9FIRM</name>
<dbReference type="InterPro" id="IPR051533">
    <property type="entry name" value="WaaL-like"/>
</dbReference>
<protein>
    <recommendedName>
        <fullName evidence="6">O-antigen ligase-related domain-containing protein</fullName>
    </recommendedName>
</protein>
<evidence type="ECO:0000256" key="1">
    <source>
        <dbReference type="ARBA" id="ARBA00004141"/>
    </source>
</evidence>
<accession>A0A4Z0D720</accession>
<organism evidence="7 8">
    <name type="scientific">Soehngenia longivitae</name>
    <dbReference type="NCBI Taxonomy" id="2562294"/>
    <lineage>
        <taxon>Bacteria</taxon>
        <taxon>Bacillati</taxon>
        <taxon>Bacillota</taxon>
        <taxon>Tissierellia</taxon>
        <taxon>Tissierellales</taxon>
        <taxon>Tissierellaceae</taxon>
        <taxon>Soehngenia</taxon>
    </lineage>
</organism>
<keyword evidence="8" id="KW-1185">Reference proteome</keyword>
<dbReference type="InterPro" id="IPR007016">
    <property type="entry name" value="O-antigen_ligase-rel_domated"/>
</dbReference>
<sequence>MIKLLYLYLSLTLVPIFNAGMDNQIVNILLILGLGGMVYYIFRYKEKIYIEKKSPLYFYLFFIAFAALSFFWSVYKLRTIIELFQLVFYGLVLYLTINLSKEEKIKTIKIATLFGTLIALLGILEYVFVKPQRIVSTFFNPNPFGTYLVMLFLFTLGYFLKNTDKRFAFSSVVFLIASLLSGSRGALIALFVALPFIFLDSKKSIKEDISRTLFILITSFIITRGLVYITPIVQDNLNINIDFLDNLIRKDSLIGTSFIGRIEFWKSGLRAFTERPILGFGLGTFFSAYYVGYGNNQWYSRFAHNHYIQTLTELGIIGLILFLLFIISVFYSLYVNYKKEHESFFIGSAAAIIAFFSHIFIEFSWNFPAVTMTLFWLIGLNLSSDKSKANITIKPTVSKIISSILLILVLVHTVCTNAYNIGFKFEDRGDDLKALKVYHAINTIYPVNPNGMLFESNIYVKDYNESLDLAKLDKGIELAKKATDLAPFDGKLHTHLAQLYYSKGDYDNARREYELGKEYAAYVISRHIELARFYIAQGETDNAINTLIEATKLEKYQIMALPEPDKHIGVRDAVNTHILLYDTYIKFGKEDLAKKEAEIIIDYYNEYEYLKDYINIEAFK</sequence>
<feature type="transmembrane region" description="Helical" evidence="5">
    <location>
        <begin position="344"/>
        <end position="361"/>
    </location>
</feature>
<evidence type="ECO:0000256" key="4">
    <source>
        <dbReference type="ARBA" id="ARBA00023136"/>
    </source>
</evidence>
<evidence type="ECO:0000313" key="8">
    <source>
        <dbReference type="Proteomes" id="UP000298381"/>
    </source>
</evidence>
<feature type="transmembrane region" description="Helical" evidence="5">
    <location>
        <begin position="111"/>
        <end position="129"/>
    </location>
</feature>
<gene>
    <name evidence="7" type="ORF">E4100_03710</name>
</gene>
<dbReference type="Proteomes" id="UP000298381">
    <property type="component" value="Unassembled WGS sequence"/>
</dbReference>
<feature type="transmembrane region" description="Helical" evidence="5">
    <location>
        <begin position="396"/>
        <end position="414"/>
    </location>
</feature>
<feature type="domain" description="O-antigen ligase-related" evidence="6">
    <location>
        <begin position="170"/>
        <end position="323"/>
    </location>
</feature>
<feature type="transmembrane region" description="Helical" evidence="5">
    <location>
        <begin position="28"/>
        <end position="44"/>
    </location>
</feature>
<dbReference type="GO" id="GO:0016020">
    <property type="term" value="C:membrane"/>
    <property type="evidence" value="ECO:0007669"/>
    <property type="project" value="UniProtKB-SubCell"/>
</dbReference>
<reference evidence="7 8" key="1">
    <citation type="submission" date="2019-03" db="EMBL/GenBank/DDBJ databases">
        <title>Draft genome sequence data and analysis of a Fermenting Bacterium, Soehngenia longevitae strain 1933PT, isolated from petroleum reservoir in Azerbaijan.</title>
        <authorList>
            <person name="Grouzdev D.S."/>
            <person name="Bidzhieva S.K."/>
            <person name="Sokolova D.S."/>
            <person name="Tourova T.P."/>
            <person name="Poltaraus A.B."/>
            <person name="Nazina T.N."/>
        </authorList>
    </citation>
    <scope>NUCLEOTIDE SEQUENCE [LARGE SCALE GENOMIC DNA]</scope>
    <source>
        <strain evidence="7 8">1933P</strain>
    </source>
</reference>
<comment type="subcellular location">
    <subcellularLocation>
        <location evidence="1">Membrane</location>
        <topology evidence="1">Multi-pass membrane protein</topology>
    </subcellularLocation>
</comment>
<dbReference type="InterPro" id="IPR011990">
    <property type="entry name" value="TPR-like_helical_dom_sf"/>
</dbReference>
<feature type="transmembrane region" description="Helical" evidence="5">
    <location>
        <begin position="367"/>
        <end position="384"/>
    </location>
</feature>
<dbReference type="Gene3D" id="1.25.40.10">
    <property type="entry name" value="Tetratricopeptide repeat domain"/>
    <property type="match status" value="1"/>
</dbReference>
<keyword evidence="3 5" id="KW-1133">Transmembrane helix</keyword>